<keyword evidence="3 5" id="KW-1133">Transmembrane helix</keyword>
<feature type="transmembrane region" description="Helical" evidence="5">
    <location>
        <begin position="278"/>
        <end position="294"/>
    </location>
</feature>
<feature type="transmembrane region" description="Helical" evidence="5">
    <location>
        <begin position="224"/>
        <end position="246"/>
    </location>
</feature>
<evidence type="ECO:0000256" key="4">
    <source>
        <dbReference type="ARBA" id="ARBA00023136"/>
    </source>
</evidence>
<protein>
    <recommendedName>
        <fullName evidence="6">O-antigen ligase-related domain-containing protein</fullName>
    </recommendedName>
</protein>
<feature type="transmembrane region" description="Helical" evidence="5">
    <location>
        <begin position="136"/>
        <end position="157"/>
    </location>
</feature>
<dbReference type="PANTHER" id="PTHR37422:SF23">
    <property type="entry name" value="TEICHURONIC ACID BIOSYNTHESIS PROTEIN TUAE"/>
    <property type="match status" value="1"/>
</dbReference>
<dbReference type="InterPro" id="IPR007016">
    <property type="entry name" value="O-antigen_ligase-rel_domated"/>
</dbReference>
<evidence type="ECO:0000259" key="6">
    <source>
        <dbReference type="Pfam" id="PF04932"/>
    </source>
</evidence>
<organism evidence="7 8">
    <name type="scientific">Ralstonia solanacearum (strain UW551)</name>
    <dbReference type="NCBI Taxonomy" id="342110"/>
    <lineage>
        <taxon>Bacteria</taxon>
        <taxon>Pseudomonadati</taxon>
        <taxon>Pseudomonadota</taxon>
        <taxon>Betaproteobacteria</taxon>
        <taxon>Burkholderiales</taxon>
        <taxon>Burkholderiaceae</taxon>
        <taxon>Ralstonia</taxon>
        <taxon>Ralstonia solanacearum species complex</taxon>
    </lineage>
</organism>
<dbReference type="InterPro" id="IPR051533">
    <property type="entry name" value="WaaL-like"/>
</dbReference>
<proteinExistence type="predicted"/>
<dbReference type="PANTHER" id="PTHR37422">
    <property type="entry name" value="TEICHURONIC ACID BIOSYNTHESIS PROTEIN TUAE"/>
    <property type="match status" value="1"/>
</dbReference>
<feature type="transmembrane region" description="Helical" evidence="5">
    <location>
        <begin position="189"/>
        <end position="212"/>
    </location>
</feature>
<evidence type="ECO:0000313" key="7">
    <source>
        <dbReference type="EMBL" id="EAP73953.1"/>
    </source>
</evidence>
<feature type="transmembrane region" description="Helical" evidence="5">
    <location>
        <begin position="253"/>
        <end position="272"/>
    </location>
</feature>
<comment type="caution">
    <text evidence="7">The sequence shown here is derived from an EMBL/GenBank/DDBJ whole genome shotgun (WGS) entry which is preliminary data.</text>
</comment>
<evidence type="ECO:0000256" key="1">
    <source>
        <dbReference type="ARBA" id="ARBA00004141"/>
    </source>
</evidence>
<reference evidence="7 8" key="1">
    <citation type="journal article" date="2006" name="Mol. Plant Microbe Interact.">
        <title>Identification of open reading frames unique to a select agent: Ralstonia solanacearum race 3 biovar 2.</title>
        <authorList>
            <person name="Gabriel D.W."/>
            <person name="Allen C."/>
            <person name="Schell M."/>
            <person name="Denny T.P."/>
            <person name="Greenberg J.T."/>
            <person name="Duan Y.P."/>
            <person name="Flores-Cruz Z."/>
            <person name="Huang Q."/>
            <person name="Clifford J.M."/>
            <person name="Presting G."/>
            <person name="Gonzalez E.T."/>
            <person name="Reddy J."/>
            <person name="Elphinstone J."/>
            <person name="Swanson J."/>
            <person name="Yao J."/>
            <person name="Mulholland V."/>
            <person name="Liu L."/>
            <person name="Farmerie W."/>
            <person name="Patnaikuni M."/>
            <person name="Balogh B."/>
            <person name="Norman D."/>
            <person name="Alvarez A."/>
            <person name="Castillo J.A."/>
            <person name="Jones J."/>
            <person name="Saddler G."/>
            <person name="Walunas T."/>
            <person name="Zhukov A."/>
            <person name="Mikhailova N."/>
        </authorList>
    </citation>
    <scope>NUCLEOTIDE SEQUENCE [LARGE SCALE GENOMIC DNA]</scope>
    <source>
        <strain evidence="7 8">UW551</strain>
    </source>
</reference>
<dbReference type="AlphaFoldDB" id="A0AB33VGW4"/>
<keyword evidence="4 5" id="KW-0472">Membrane</keyword>
<keyword evidence="2 5" id="KW-0812">Transmembrane</keyword>
<accession>A0AB33VGW4</accession>
<dbReference type="EMBL" id="AAKL01000008">
    <property type="protein sequence ID" value="EAP73953.1"/>
    <property type="molecule type" value="Genomic_DNA"/>
</dbReference>
<feature type="transmembrane region" description="Helical" evidence="5">
    <location>
        <begin position="103"/>
        <end position="124"/>
    </location>
</feature>
<comment type="subcellular location">
    <subcellularLocation>
        <location evidence="1">Membrane</location>
        <topology evidence="1">Multi-pass membrane protein</topology>
    </subcellularLocation>
</comment>
<evidence type="ECO:0000256" key="5">
    <source>
        <dbReference type="SAM" id="Phobius"/>
    </source>
</evidence>
<dbReference type="GO" id="GO:0016020">
    <property type="term" value="C:membrane"/>
    <property type="evidence" value="ECO:0007669"/>
    <property type="project" value="UniProtKB-SubCell"/>
</dbReference>
<feature type="transmembrane region" description="Helical" evidence="5">
    <location>
        <begin position="79"/>
        <end position="97"/>
    </location>
</feature>
<feature type="domain" description="O-antigen ligase-related" evidence="6">
    <location>
        <begin position="263"/>
        <end position="417"/>
    </location>
</feature>
<evidence type="ECO:0000313" key="8">
    <source>
        <dbReference type="Proteomes" id="UP000005933"/>
    </source>
</evidence>
<feature type="transmembrane region" description="Helical" evidence="5">
    <location>
        <begin position="409"/>
        <end position="432"/>
    </location>
</feature>
<name>A0AB33VGW4_RALSU</name>
<feature type="transmembrane region" description="Helical" evidence="5">
    <location>
        <begin position="444"/>
        <end position="465"/>
    </location>
</feature>
<dbReference type="Pfam" id="PF04932">
    <property type="entry name" value="Wzy_C"/>
    <property type="match status" value="1"/>
</dbReference>
<gene>
    <name evidence="7" type="ORF">RRSL_03490</name>
</gene>
<sequence length="500" mass="52689">MAGDPVGRGAGQLPLGAVERERLHDLRLSLAGPPNGNVYSPRASLIAPPASGGAQGGARGNRTTTMMNWSDKHSGRADLWYAPLAVFLLIYPALTVVKQGGASALLIAAGVLSLGAGVAVRRVLSGPATPYGADRLVRLTGWALCAPLVAVILSEAWHGQLRWNAFDAPARFLAAVPLFLLLRRAPLRWLRWADGSFAVAALAGLGVCLWAARDWGEGRMGSTFLNPIHFGDIALVLGVLSALSINWWRKDPLAVRLLKIGGLLAGLVASLLTGSRGGWVALPFILMLVVIMRGRDKPARWRVLVPAVAVLGVVALYIVSGTIRERIHMVWADLAQYGQGQKDTSVGIRLQIYQAALMLIPQHPIFGLGPGGFADSLQALVDAGRMTATAAQLGRGEAHNQLLAYTANFGLVGGLAIVAIHLVPGLLCWRCLKAPAAPMRRAALMGAVFALAFFVFGLTVEIFTLKMTASFYAAVIACLAGIASHTGPAAEAGTSSPTER</sequence>
<evidence type="ECO:0000256" key="2">
    <source>
        <dbReference type="ARBA" id="ARBA00022692"/>
    </source>
</evidence>
<feature type="transmembrane region" description="Helical" evidence="5">
    <location>
        <begin position="301"/>
        <end position="319"/>
    </location>
</feature>
<evidence type="ECO:0000256" key="3">
    <source>
        <dbReference type="ARBA" id="ARBA00022989"/>
    </source>
</evidence>
<dbReference type="Proteomes" id="UP000005933">
    <property type="component" value="Unassembled WGS sequence"/>
</dbReference>
<feature type="transmembrane region" description="Helical" evidence="5">
    <location>
        <begin position="163"/>
        <end position="182"/>
    </location>
</feature>